<dbReference type="RefSeq" id="WP_310096527.1">
    <property type="nucleotide sequence ID" value="NZ_JAVDUU010000003.1"/>
</dbReference>
<proteinExistence type="predicted"/>
<organism evidence="2 3">
    <name type="scientific">Mucilaginibacter pocheonensis</name>
    <dbReference type="NCBI Taxonomy" id="398050"/>
    <lineage>
        <taxon>Bacteria</taxon>
        <taxon>Pseudomonadati</taxon>
        <taxon>Bacteroidota</taxon>
        <taxon>Sphingobacteriia</taxon>
        <taxon>Sphingobacteriales</taxon>
        <taxon>Sphingobacteriaceae</taxon>
        <taxon>Mucilaginibacter</taxon>
    </lineage>
</organism>
<evidence type="ECO:0000256" key="1">
    <source>
        <dbReference type="SAM" id="MobiDB-lite"/>
    </source>
</evidence>
<sequence length="232" mass="25058">MKVLKKYLPLIYLVLLIITTVVACRKENNTVPTDAMAKEKIDRMIAQTPASVSIDKDGVINMIMKDGSKVRRHLPKSYSTLNKHVTDSNGMQSFVIPLVLSSKQALAYSNVSDSEGDGCYGCGGNPGDPSSSNPPASDDVSPGIGPTSGFSFTVTLYIDVINGVVQSYNVVLNDPIQIINDVKCQATVVSKYATSNGITATWSYTVNYQYIHVGETTSFYSSQSSYSTTRAL</sequence>
<comment type="caution">
    <text evidence="2">The sequence shown here is derived from an EMBL/GenBank/DDBJ whole genome shotgun (WGS) entry which is preliminary data.</text>
</comment>
<dbReference type="EMBL" id="JAVDUU010000003">
    <property type="protein sequence ID" value="MDR6942947.1"/>
    <property type="molecule type" value="Genomic_DNA"/>
</dbReference>
<dbReference type="PROSITE" id="PS51257">
    <property type="entry name" value="PROKAR_LIPOPROTEIN"/>
    <property type="match status" value="1"/>
</dbReference>
<feature type="compositionally biased region" description="Low complexity" evidence="1">
    <location>
        <begin position="127"/>
        <end position="142"/>
    </location>
</feature>
<evidence type="ECO:0000313" key="2">
    <source>
        <dbReference type="EMBL" id="MDR6942947.1"/>
    </source>
</evidence>
<name>A0ABU1TC51_9SPHI</name>
<protein>
    <submittedName>
        <fullName evidence="2">Uncharacterized protein</fullName>
    </submittedName>
</protein>
<reference evidence="2 3" key="1">
    <citation type="submission" date="2023-07" db="EMBL/GenBank/DDBJ databases">
        <title>Sorghum-associated microbial communities from plants grown in Nebraska, USA.</title>
        <authorList>
            <person name="Schachtman D."/>
        </authorList>
    </citation>
    <scope>NUCLEOTIDE SEQUENCE [LARGE SCALE GENOMIC DNA]</scope>
    <source>
        <strain evidence="2 3">3262</strain>
    </source>
</reference>
<evidence type="ECO:0000313" key="3">
    <source>
        <dbReference type="Proteomes" id="UP001247620"/>
    </source>
</evidence>
<gene>
    <name evidence="2" type="ORF">J2W55_002800</name>
</gene>
<dbReference type="Proteomes" id="UP001247620">
    <property type="component" value="Unassembled WGS sequence"/>
</dbReference>
<keyword evidence="3" id="KW-1185">Reference proteome</keyword>
<feature type="region of interest" description="Disordered" evidence="1">
    <location>
        <begin position="119"/>
        <end position="142"/>
    </location>
</feature>
<accession>A0ABU1TC51</accession>